<keyword evidence="10" id="KW-0407">Ion channel</keyword>
<evidence type="ECO:0000256" key="10">
    <source>
        <dbReference type="ARBA" id="ARBA00023303"/>
    </source>
</evidence>
<organism evidence="13 14">
    <name type="scientific">Phycisphaera mikurensis (strain NBRC 102666 / KCTC 22515 / FYK2301M01)</name>
    <dbReference type="NCBI Taxonomy" id="1142394"/>
    <lineage>
        <taxon>Bacteria</taxon>
        <taxon>Pseudomonadati</taxon>
        <taxon>Planctomycetota</taxon>
        <taxon>Phycisphaerae</taxon>
        <taxon>Phycisphaerales</taxon>
        <taxon>Phycisphaeraceae</taxon>
        <taxon>Phycisphaera</taxon>
    </lineage>
</organism>
<dbReference type="GO" id="GO:0005249">
    <property type="term" value="F:voltage-gated potassium channel activity"/>
    <property type="evidence" value="ECO:0007669"/>
    <property type="project" value="InterPro"/>
</dbReference>
<evidence type="ECO:0000256" key="6">
    <source>
        <dbReference type="ARBA" id="ARBA00022958"/>
    </source>
</evidence>
<dbReference type="SUPFAM" id="SSF81324">
    <property type="entry name" value="Voltage-gated potassium channels"/>
    <property type="match status" value="1"/>
</dbReference>
<keyword evidence="4 11" id="KW-0812">Transmembrane</keyword>
<dbReference type="EMBL" id="AP012338">
    <property type="protein sequence ID" value="BAM05004.1"/>
    <property type="molecule type" value="Genomic_DNA"/>
</dbReference>
<dbReference type="PRINTS" id="PR00169">
    <property type="entry name" value="KCHANNEL"/>
</dbReference>
<dbReference type="RefSeq" id="WP_014438214.1">
    <property type="nucleotide sequence ID" value="NC_017080.1"/>
</dbReference>
<dbReference type="InterPro" id="IPR005821">
    <property type="entry name" value="Ion_trans_dom"/>
</dbReference>
<dbReference type="KEGG" id="phm:PSMK_28450"/>
<sequence>MKLCDEELKEGHRDTLRRGNASPHPAGGWRHDVYVVVFEADTPAGKAFDVGLLVAILTSVVVVLLESVDEVRAAYGFPLRVAEWFFTLLFTAEYALRLLCVRRPAHYARSFFGVIDLLSILPTFLSLVIPGAQQLLTIRALRLLRLFRIFKLTRFLTEAEALLVSVRSAWSKITVFIATVVILVVIVGSAMSLIEGSGVFNRGPLTDAAGEPIVDDAGAPVIGDRPTPGFDSIPSSMYWAIVTMSTVGYGDIAPVTVPGKAVASLLILIGYSLIIVPTGVLSAEIAGRRRAAEAEAEAEISQDPPDACLRCGRTLPPDAAFCHACGHPVVEKGHG</sequence>
<keyword evidence="2" id="KW-0813">Transport</keyword>
<dbReference type="Gene3D" id="1.10.287.70">
    <property type="match status" value="1"/>
</dbReference>
<evidence type="ECO:0000256" key="11">
    <source>
        <dbReference type="SAM" id="Phobius"/>
    </source>
</evidence>
<comment type="subcellular location">
    <subcellularLocation>
        <location evidence="1">Membrane</location>
        <topology evidence="1">Multi-pass membrane protein</topology>
    </subcellularLocation>
</comment>
<reference evidence="13 14" key="1">
    <citation type="submission" date="2012-02" db="EMBL/GenBank/DDBJ databases">
        <title>Complete genome sequence of Phycisphaera mikurensis NBRC 102666.</title>
        <authorList>
            <person name="Ankai A."/>
            <person name="Hosoyama A."/>
            <person name="Terui Y."/>
            <person name="Sekine M."/>
            <person name="Fukai R."/>
            <person name="Kato Y."/>
            <person name="Nakamura S."/>
            <person name="Yamada-Narita S."/>
            <person name="Kawakoshi A."/>
            <person name="Fukunaga Y."/>
            <person name="Yamazaki S."/>
            <person name="Fujita N."/>
        </authorList>
    </citation>
    <scope>NUCLEOTIDE SEQUENCE [LARGE SCALE GENOMIC DNA]</scope>
    <source>
        <strain evidence="14">NBRC 102666 / KCTC 22515 / FYK2301M01</strain>
    </source>
</reference>
<evidence type="ECO:0000259" key="12">
    <source>
        <dbReference type="Pfam" id="PF00520"/>
    </source>
</evidence>
<dbReference type="eggNOG" id="COG2126">
    <property type="taxonomic scope" value="Bacteria"/>
</dbReference>
<feature type="transmembrane region" description="Helical" evidence="11">
    <location>
        <begin position="111"/>
        <end position="129"/>
    </location>
</feature>
<keyword evidence="6" id="KW-0630">Potassium</keyword>
<keyword evidence="9 11" id="KW-0472">Membrane</keyword>
<evidence type="ECO:0000256" key="5">
    <source>
        <dbReference type="ARBA" id="ARBA00022826"/>
    </source>
</evidence>
<evidence type="ECO:0000256" key="3">
    <source>
        <dbReference type="ARBA" id="ARBA00022538"/>
    </source>
</evidence>
<name>I0IIB6_PHYMF</name>
<feature type="domain" description="Ion transport" evidence="12">
    <location>
        <begin position="46"/>
        <end position="289"/>
    </location>
</feature>
<feature type="transmembrane region" description="Helical" evidence="11">
    <location>
        <begin position="261"/>
        <end position="281"/>
    </location>
</feature>
<keyword evidence="5" id="KW-0631">Potassium channel</keyword>
<dbReference type="Pfam" id="PF00520">
    <property type="entry name" value="Ion_trans"/>
    <property type="match status" value="1"/>
</dbReference>
<dbReference type="HOGENOM" id="CLU_011722_1_3_0"/>
<evidence type="ECO:0000256" key="1">
    <source>
        <dbReference type="ARBA" id="ARBA00004141"/>
    </source>
</evidence>
<evidence type="ECO:0000256" key="4">
    <source>
        <dbReference type="ARBA" id="ARBA00022692"/>
    </source>
</evidence>
<keyword evidence="8" id="KW-0406">Ion transport</keyword>
<dbReference type="STRING" id="1142394.PSMK_28450"/>
<feature type="transmembrane region" description="Helical" evidence="11">
    <location>
        <begin position="77"/>
        <end position="99"/>
    </location>
</feature>
<evidence type="ECO:0000256" key="9">
    <source>
        <dbReference type="ARBA" id="ARBA00023136"/>
    </source>
</evidence>
<evidence type="ECO:0000313" key="13">
    <source>
        <dbReference type="EMBL" id="BAM05004.1"/>
    </source>
</evidence>
<dbReference type="AlphaFoldDB" id="I0IIB6"/>
<dbReference type="Proteomes" id="UP000007881">
    <property type="component" value="Chromosome"/>
</dbReference>
<dbReference type="PANTHER" id="PTHR11537:SF254">
    <property type="entry name" value="POTASSIUM VOLTAGE-GATED CHANNEL PROTEIN SHAB"/>
    <property type="match status" value="1"/>
</dbReference>
<keyword evidence="7 11" id="KW-1133">Transmembrane helix</keyword>
<dbReference type="GO" id="GO:0008076">
    <property type="term" value="C:voltage-gated potassium channel complex"/>
    <property type="evidence" value="ECO:0007669"/>
    <property type="project" value="InterPro"/>
</dbReference>
<evidence type="ECO:0000256" key="2">
    <source>
        <dbReference type="ARBA" id="ARBA00022448"/>
    </source>
</evidence>
<dbReference type="InterPro" id="IPR028325">
    <property type="entry name" value="VG_K_chnl"/>
</dbReference>
<feature type="transmembrane region" description="Helical" evidence="11">
    <location>
        <begin position="47"/>
        <end position="65"/>
    </location>
</feature>
<dbReference type="GO" id="GO:0001508">
    <property type="term" value="P:action potential"/>
    <property type="evidence" value="ECO:0007669"/>
    <property type="project" value="TreeGrafter"/>
</dbReference>
<feature type="transmembrane region" description="Helical" evidence="11">
    <location>
        <begin position="173"/>
        <end position="194"/>
    </location>
</feature>
<proteinExistence type="predicted"/>
<dbReference type="PANTHER" id="PTHR11537">
    <property type="entry name" value="VOLTAGE-GATED POTASSIUM CHANNEL"/>
    <property type="match status" value="1"/>
</dbReference>
<evidence type="ECO:0000256" key="8">
    <source>
        <dbReference type="ARBA" id="ARBA00023065"/>
    </source>
</evidence>
<protein>
    <submittedName>
        <fullName evidence="13">Putative ion channel</fullName>
    </submittedName>
</protein>
<keyword evidence="3" id="KW-0633">Potassium transport</keyword>
<gene>
    <name evidence="13" type="ordered locus">PSMK_28450</name>
</gene>
<evidence type="ECO:0000256" key="7">
    <source>
        <dbReference type="ARBA" id="ARBA00022989"/>
    </source>
</evidence>
<keyword evidence="14" id="KW-1185">Reference proteome</keyword>
<accession>I0IIB6</accession>
<dbReference type="PATRIC" id="fig|1142394.8.peg.2941"/>
<evidence type="ECO:0000313" key="14">
    <source>
        <dbReference type="Proteomes" id="UP000007881"/>
    </source>
</evidence>